<accession>A0A1I2ZW34</accession>
<dbReference type="Proteomes" id="UP000323537">
    <property type="component" value="Unassembled WGS sequence"/>
</dbReference>
<dbReference type="Pfam" id="PF07969">
    <property type="entry name" value="Amidohydro_3"/>
    <property type="match status" value="1"/>
</dbReference>
<protein>
    <submittedName>
        <fullName evidence="2">N-acyl-D-amino-acid deacylase</fullName>
    </submittedName>
</protein>
<gene>
    <name evidence="2" type="ORF">SAMN04488066_103177</name>
</gene>
<reference evidence="2 3" key="1">
    <citation type="submission" date="2016-10" db="EMBL/GenBank/DDBJ databases">
        <authorList>
            <person name="Varghese N."/>
            <person name="Submissions S."/>
        </authorList>
    </citation>
    <scope>NUCLEOTIDE SEQUENCE [LARGE SCALE GENOMIC DNA]</scope>
    <source>
        <strain evidence="2 3">CGMCC 1.6377</strain>
    </source>
</reference>
<evidence type="ECO:0000259" key="1">
    <source>
        <dbReference type="Pfam" id="PF07969"/>
    </source>
</evidence>
<evidence type="ECO:0000313" key="2">
    <source>
        <dbReference type="EMBL" id="SFH41846.1"/>
    </source>
</evidence>
<dbReference type="CDD" id="cd01297">
    <property type="entry name" value="D-aminoacylase"/>
    <property type="match status" value="1"/>
</dbReference>
<dbReference type="PANTHER" id="PTHR11647:SF1">
    <property type="entry name" value="COLLAPSIN RESPONSE MEDIATOR PROTEIN"/>
    <property type="match status" value="1"/>
</dbReference>
<dbReference type="OrthoDB" id="8791at2157"/>
<dbReference type="InterPro" id="IPR011059">
    <property type="entry name" value="Metal-dep_hydrolase_composite"/>
</dbReference>
<feature type="domain" description="Amidohydrolase 3" evidence="1">
    <location>
        <begin position="47"/>
        <end position="515"/>
    </location>
</feature>
<name>A0A1I2ZW34_9EURY</name>
<keyword evidence="3" id="KW-1185">Reference proteome</keyword>
<proteinExistence type="predicted"/>
<dbReference type="InterPro" id="IPR032466">
    <property type="entry name" value="Metal_Hydrolase"/>
</dbReference>
<dbReference type="Gene3D" id="2.30.40.10">
    <property type="entry name" value="Urease, subunit C, domain 1"/>
    <property type="match status" value="1"/>
</dbReference>
<dbReference type="InterPro" id="IPR023100">
    <property type="entry name" value="D-aminoacylase_insert_dom_sf"/>
</dbReference>
<dbReference type="RefSeq" id="WP_149783599.1">
    <property type="nucleotide sequence ID" value="NZ_BAAADP010000001.1"/>
</dbReference>
<dbReference type="AlphaFoldDB" id="A0A1I2ZW34"/>
<organism evidence="2 3">
    <name type="scientific">Halorubrum aquaticum</name>
    <dbReference type="NCBI Taxonomy" id="387340"/>
    <lineage>
        <taxon>Archaea</taxon>
        <taxon>Methanobacteriati</taxon>
        <taxon>Methanobacteriota</taxon>
        <taxon>Stenosarchaea group</taxon>
        <taxon>Halobacteria</taxon>
        <taxon>Halobacteriales</taxon>
        <taxon>Haloferacaceae</taxon>
        <taxon>Halorubrum</taxon>
    </lineage>
</organism>
<evidence type="ECO:0000313" key="3">
    <source>
        <dbReference type="Proteomes" id="UP000323537"/>
    </source>
</evidence>
<dbReference type="PANTHER" id="PTHR11647">
    <property type="entry name" value="HYDRANTOINASE/DIHYDROPYRIMIDINASE FAMILY MEMBER"/>
    <property type="match status" value="1"/>
</dbReference>
<dbReference type="InterPro" id="IPR013108">
    <property type="entry name" value="Amidohydro_3"/>
</dbReference>
<dbReference type="SUPFAM" id="SSF51338">
    <property type="entry name" value="Composite domain of metallo-dependent hydrolases"/>
    <property type="match status" value="1"/>
</dbReference>
<dbReference type="EMBL" id="FOPZ01000003">
    <property type="protein sequence ID" value="SFH41846.1"/>
    <property type="molecule type" value="Genomic_DNA"/>
</dbReference>
<dbReference type="Gene3D" id="3.20.20.140">
    <property type="entry name" value="Metal-dependent hydrolases"/>
    <property type="match status" value="1"/>
</dbReference>
<dbReference type="SUPFAM" id="SSF51556">
    <property type="entry name" value="Metallo-dependent hydrolases"/>
    <property type="match status" value="1"/>
</dbReference>
<dbReference type="GO" id="GO:0016811">
    <property type="term" value="F:hydrolase activity, acting on carbon-nitrogen (but not peptide) bonds, in linear amides"/>
    <property type="evidence" value="ECO:0007669"/>
    <property type="project" value="InterPro"/>
</dbReference>
<sequence length="531" mass="58594">MTNDVLLENARVVDGTGAPWFRGAVAVEDGLITDVIRGDVDVAANQSIDLEGKAVCPGFIDTHSHSDLELFEDPTLAPKLRQGITTEILGQDGFSMAPMYRDGGADLWARHLSGLAGDVDVEWTWGSVADYLDAVEENGIAPNVATLVGHGTVRFDVLEMADRAPTDDELEEMASLVADALEDGAIGFSTGLVYSPQVNASTEETQRLAAELEPYGRPFVAHIRSEGRWIWEALDEFVDIGADENVPLHLSHFKVSGTEQQGKAERATELVETARERGVDITAEQYPYTAGNTLLSAVLPPWVHAEGPDHVLEVLRDETARERIRRDIEEWRIDSWENQGARSGWENIVVRNLDTEAWREYEGESVADIASDRDQNPVFTVCDILLDEELSPAMILHTVTEPDVRDIMANERVGIATDGLFGAYPHPRTYGTYPRVLGTYVREENHLSLEEAVRKMTSLPARAMGLDRKGVLRPGMDADLVVFDPVTVENRATFENPRRFPAGIPHVMVDGTFVVRDGEVTDARPGTTIRK</sequence>
<dbReference type="Gene3D" id="3.30.1490.130">
    <property type="entry name" value="D-aminoacylase. Domain 3"/>
    <property type="match status" value="1"/>
</dbReference>
<dbReference type="InterPro" id="IPR050378">
    <property type="entry name" value="Metallo-dep_Hydrolases_sf"/>
</dbReference>